<evidence type="ECO:0000313" key="1">
    <source>
        <dbReference type="EMBL" id="TYC60178.1"/>
    </source>
</evidence>
<dbReference type="OrthoDB" id="9181414at2"/>
<gene>
    <name evidence="1" type="ORF">ETQ85_06640</name>
</gene>
<dbReference type="AlphaFoldDB" id="A0A6C2D0W9"/>
<proteinExistence type="predicted"/>
<comment type="caution">
    <text evidence="1">The sequence shown here is derived from an EMBL/GenBank/DDBJ whole genome shotgun (WGS) entry which is preliminary data.</text>
</comment>
<dbReference type="RefSeq" id="WP_148578268.1">
    <property type="nucleotide sequence ID" value="NZ_JAVEUW010000043.1"/>
</dbReference>
<evidence type="ECO:0000313" key="2">
    <source>
        <dbReference type="Proteomes" id="UP000389128"/>
    </source>
</evidence>
<accession>A0A6C2D0W9</accession>
<keyword evidence="2" id="KW-1185">Reference proteome</keyword>
<name>A0A6C2D0W9_9RHOO</name>
<dbReference type="Proteomes" id="UP000389128">
    <property type="component" value="Unassembled WGS sequence"/>
</dbReference>
<organism evidence="1 2">
    <name type="scientific">Zoogloea oleivorans</name>
    <dbReference type="NCBI Taxonomy" id="1552750"/>
    <lineage>
        <taxon>Bacteria</taxon>
        <taxon>Pseudomonadati</taxon>
        <taxon>Pseudomonadota</taxon>
        <taxon>Betaproteobacteria</taxon>
        <taxon>Rhodocyclales</taxon>
        <taxon>Zoogloeaceae</taxon>
        <taxon>Zoogloea</taxon>
    </lineage>
</organism>
<sequence length="103" mass="11632">MESDSVIYGLLGRIHLLMRRVGNRITDVEYMRVNKDYAREIVRIALATDNGELAELCGRLRVAMELDAAPEVEVKSGPGLLERLRAIRPQATHPTERYVGSLR</sequence>
<reference evidence="1 2" key="1">
    <citation type="submission" date="2019-01" db="EMBL/GenBank/DDBJ databases">
        <title>Zoogloea oleivorans genome sequencing and assembly.</title>
        <authorList>
            <person name="Tancsics A."/>
            <person name="Farkas M."/>
            <person name="Kriszt B."/>
            <person name="Maroti G."/>
            <person name="Horvath B."/>
        </authorList>
    </citation>
    <scope>NUCLEOTIDE SEQUENCE [LARGE SCALE GENOMIC DNA]</scope>
    <source>
        <strain evidence="1 2">Buc</strain>
    </source>
</reference>
<protein>
    <submittedName>
        <fullName evidence="1">Uncharacterized protein</fullName>
    </submittedName>
</protein>
<dbReference type="EMBL" id="SDKK01000005">
    <property type="protein sequence ID" value="TYC60178.1"/>
    <property type="molecule type" value="Genomic_DNA"/>
</dbReference>